<evidence type="ECO:0000256" key="5">
    <source>
        <dbReference type="PROSITE-ProRule" id="PRU00409"/>
    </source>
</evidence>
<evidence type="ECO:0000256" key="4">
    <source>
        <dbReference type="ARBA" id="ARBA00034103"/>
    </source>
</evidence>
<gene>
    <name evidence="7" type="ORF">DSPE1174_LOCUS595</name>
</gene>
<proteinExistence type="inferred from homology"/>
<evidence type="ECO:0000313" key="7">
    <source>
        <dbReference type="EMBL" id="CAD9369755.1"/>
    </source>
</evidence>
<dbReference type="Pfam" id="PF02750">
    <property type="entry name" value="Synapsin_C"/>
    <property type="match status" value="1"/>
</dbReference>
<dbReference type="GO" id="GO:0005524">
    <property type="term" value="F:ATP binding"/>
    <property type="evidence" value="ECO:0007669"/>
    <property type="project" value="UniProtKB-UniRule"/>
</dbReference>
<dbReference type="InterPro" id="IPR013815">
    <property type="entry name" value="ATP_grasp_subdomain_1"/>
</dbReference>
<dbReference type="Pfam" id="PF02078">
    <property type="entry name" value="Synapsin"/>
    <property type="match status" value="1"/>
</dbReference>
<dbReference type="SUPFAM" id="SSF56059">
    <property type="entry name" value="Glutathione synthetase ATP-binding domain-like"/>
    <property type="match status" value="1"/>
</dbReference>
<keyword evidence="5" id="KW-0547">Nucleotide-binding</keyword>
<evidence type="ECO:0000256" key="2">
    <source>
        <dbReference type="ARBA" id="ARBA00022553"/>
    </source>
</evidence>
<dbReference type="Gene3D" id="3.40.50.20">
    <property type="match status" value="1"/>
</dbReference>
<dbReference type="Gene3D" id="3.30.1490.20">
    <property type="entry name" value="ATP-grasp fold, A domain"/>
    <property type="match status" value="1"/>
</dbReference>
<dbReference type="InterPro" id="IPR016185">
    <property type="entry name" value="PreATP-grasp_dom_sf"/>
</dbReference>
<reference evidence="7" key="1">
    <citation type="submission" date="2021-01" db="EMBL/GenBank/DDBJ databases">
        <authorList>
            <person name="Corre E."/>
            <person name="Pelletier E."/>
            <person name="Niang G."/>
            <person name="Scheremetjew M."/>
            <person name="Finn R."/>
            <person name="Kale V."/>
            <person name="Holt S."/>
            <person name="Cochrane G."/>
            <person name="Meng A."/>
            <person name="Brown T."/>
            <person name="Cohen L."/>
        </authorList>
    </citation>
    <scope>NUCLEOTIDE SEQUENCE</scope>
    <source>
        <strain evidence="7">CCMP1381</strain>
    </source>
</reference>
<dbReference type="PROSITE" id="PS50975">
    <property type="entry name" value="ATP_GRASP"/>
    <property type="match status" value="1"/>
</dbReference>
<keyword evidence="2" id="KW-0597">Phosphoprotein</keyword>
<dbReference type="PANTHER" id="PTHR10841">
    <property type="entry name" value="SYNAPSIN"/>
    <property type="match status" value="1"/>
</dbReference>
<dbReference type="InterPro" id="IPR001359">
    <property type="entry name" value="Synapsin"/>
</dbReference>
<comment type="subcellular location">
    <subcellularLocation>
        <location evidence="4">Synapse</location>
    </subcellularLocation>
</comment>
<dbReference type="EMBL" id="HBGS01001089">
    <property type="protein sequence ID" value="CAD9369755.1"/>
    <property type="molecule type" value="Transcribed_RNA"/>
</dbReference>
<keyword evidence="5" id="KW-0067">ATP-binding</keyword>
<dbReference type="InterPro" id="IPR020898">
    <property type="entry name" value="Synapsin_ATP-bd_dom"/>
</dbReference>
<accession>A0A7S2AKP2</accession>
<sequence>MLTFLRPSKQSSPASELSPAKLLVIAKDKQKADWAGLLSGIRLQNGQAIEVVQTGWDDILVSSEPKSSYARCCIHCRGQNKSLLDPDLVLVRNEVTTPQASAINQLYGLMMGGVQGINSLSSIVSFTEKVLVQAELHRLNRELGDDVFPVIEQCYFSDYRDMMYSQSFPAVVKIGSAHAGMGKMIIRDHHEFEDFRTVLAMTDGKYCTAEPFLEGEYDLRIQKIGPHYRAFKRRSVSGAWKTNTGTAMLEAIEVNVVYRRWADEASVLFGGLDILTVDAIHDTATGKEFILEVNGTSSGFAPDFDAEDNLHVRELVLERLNSKIMTRFPPPGSDETAEAAAQEG</sequence>
<dbReference type="InterPro" id="IPR020897">
    <property type="entry name" value="Synapsin_pre-ATP-grasp_dom"/>
</dbReference>
<comment type="similarity">
    <text evidence="1">Belongs to the synapsin family.</text>
</comment>
<dbReference type="AlphaFoldDB" id="A0A7S2AKP2"/>
<keyword evidence="3" id="KW-0770">Synapse</keyword>
<protein>
    <recommendedName>
        <fullName evidence="6">ATP-grasp domain-containing protein</fullName>
    </recommendedName>
</protein>
<evidence type="ECO:0000259" key="6">
    <source>
        <dbReference type="PROSITE" id="PS50975"/>
    </source>
</evidence>
<feature type="domain" description="ATP-grasp" evidence="6">
    <location>
        <begin position="140"/>
        <end position="321"/>
    </location>
</feature>
<dbReference type="InterPro" id="IPR011761">
    <property type="entry name" value="ATP-grasp"/>
</dbReference>
<evidence type="ECO:0000256" key="3">
    <source>
        <dbReference type="ARBA" id="ARBA00023018"/>
    </source>
</evidence>
<dbReference type="Gene3D" id="3.30.470.20">
    <property type="entry name" value="ATP-grasp fold, B domain"/>
    <property type="match status" value="1"/>
</dbReference>
<dbReference type="PRINTS" id="PR01368">
    <property type="entry name" value="SYNAPSIN"/>
</dbReference>
<name>A0A7S2AKP2_9STRA</name>
<dbReference type="PANTHER" id="PTHR10841:SF17">
    <property type="entry name" value="SYNAPSIN"/>
    <property type="match status" value="1"/>
</dbReference>
<dbReference type="GO" id="GO:0046872">
    <property type="term" value="F:metal ion binding"/>
    <property type="evidence" value="ECO:0007669"/>
    <property type="project" value="InterPro"/>
</dbReference>
<dbReference type="SUPFAM" id="SSF52440">
    <property type="entry name" value="PreATP-grasp domain"/>
    <property type="match status" value="1"/>
</dbReference>
<evidence type="ECO:0000256" key="1">
    <source>
        <dbReference type="ARBA" id="ARBA00008243"/>
    </source>
</evidence>
<organism evidence="7">
    <name type="scientific">Octactis speculum</name>
    <dbReference type="NCBI Taxonomy" id="3111310"/>
    <lineage>
        <taxon>Eukaryota</taxon>
        <taxon>Sar</taxon>
        <taxon>Stramenopiles</taxon>
        <taxon>Ochrophyta</taxon>
        <taxon>Dictyochophyceae</taxon>
        <taxon>Dictyochales</taxon>
        <taxon>Dictyochaceae</taxon>
        <taxon>Octactis</taxon>
    </lineage>
</organism>